<dbReference type="Gene3D" id="3.40.50.150">
    <property type="entry name" value="Vaccinia Virus protein VP39"/>
    <property type="match status" value="1"/>
</dbReference>
<dbReference type="Pfam" id="PF13432">
    <property type="entry name" value="TPR_16"/>
    <property type="match status" value="2"/>
</dbReference>
<evidence type="ECO:0000313" key="6">
    <source>
        <dbReference type="Proteomes" id="UP000239724"/>
    </source>
</evidence>
<evidence type="ECO:0000313" key="5">
    <source>
        <dbReference type="EMBL" id="PPQ26198.1"/>
    </source>
</evidence>
<reference evidence="5 6" key="1">
    <citation type="journal article" date="2018" name="Arch. Microbiol.">
        <title>New insights into the metabolic potential of the phototrophic purple bacterium Rhodopila globiformis DSM 161(T) from its draft genome sequence and evidence for a vanadium-dependent nitrogenase.</title>
        <authorList>
            <person name="Imhoff J.F."/>
            <person name="Rahn T."/>
            <person name="Kunzel S."/>
            <person name="Neulinger S.C."/>
        </authorList>
    </citation>
    <scope>NUCLEOTIDE SEQUENCE [LARGE SCALE GENOMIC DNA]</scope>
    <source>
        <strain evidence="5 6">DSM 161</strain>
    </source>
</reference>
<keyword evidence="6" id="KW-1185">Reference proteome</keyword>
<gene>
    <name evidence="5" type="ORF">CCS01_30720</name>
</gene>
<accession>A0A2S6MV26</accession>
<dbReference type="Pfam" id="PF13181">
    <property type="entry name" value="TPR_8"/>
    <property type="match status" value="1"/>
</dbReference>
<dbReference type="OrthoDB" id="465636at2"/>
<dbReference type="InterPro" id="IPR011990">
    <property type="entry name" value="TPR-like_helical_dom_sf"/>
</dbReference>
<protein>
    <recommendedName>
        <fullName evidence="4">Methyltransferase domain-containing protein</fullName>
    </recommendedName>
</protein>
<dbReference type="InterPro" id="IPR019734">
    <property type="entry name" value="TPR_rpt"/>
</dbReference>
<dbReference type="InterPro" id="IPR029063">
    <property type="entry name" value="SAM-dependent_MTases_sf"/>
</dbReference>
<name>A0A2S6MV26_RHOGL</name>
<dbReference type="RefSeq" id="WP_104522929.1">
    <property type="nucleotide sequence ID" value="NZ_NHRY01000272.1"/>
</dbReference>
<dbReference type="Gene3D" id="1.25.40.10">
    <property type="entry name" value="Tetratricopeptide repeat domain"/>
    <property type="match status" value="1"/>
</dbReference>
<dbReference type="PROSITE" id="PS50005">
    <property type="entry name" value="TPR"/>
    <property type="match status" value="1"/>
</dbReference>
<dbReference type="PANTHER" id="PTHR44858">
    <property type="entry name" value="TETRATRICOPEPTIDE REPEAT PROTEIN 6"/>
    <property type="match status" value="1"/>
</dbReference>
<evidence type="ECO:0000259" key="4">
    <source>
        <dbReference type="Pfam" id="PF13649"/>
    </source>
</evidence>
<dbReference type="PANTHER" id="PTHR44858:SF1">
    <property type="entry name" value="UDP-N-ACETYLGLUCOSAMINE--PEPTIDE N-ACETYLGLUCOSAMINYLTRANSFERASE SPINDLY-RELATED"/>
    <property type="match status" value="1"/>
</dbReference>
<dbReference type="SUPFAM" id="SSF48452">
    <property type="entry name" value="TPR-like"/>
    <property type="match status" value="1"/>
</dbReference>
<keyword evidence="1" id="KW-0677">Repeat</keyword>
<dbReference type="AlphaFoldDB" id="A0A2S6MV26"/>
<feature type="domain" description="Methyltransferase" evidence="4">
    <location>
        <begin position="316"/>
        <end position="406"/>
    </location>
</feature>
<organism evidence="5 6">
    <name type="scientific">Rhodopila globiformis</name>
    <name type="common">Rhodopseudomonas globiformis</name>
    <dbReference type="NCBI Taxonomy" id="1071"/>
    <lineage>
        <taxon>Bacteria</taxon>
        <taxon>Pseudomonadati</taxon>
        <taxon>Pseudomonadota</taxon>
        <taxon>Alphaproteobacteria</taxon>
        <taxon>Acetobacterales</taxon>
        <taxon>Acetobacteraceae</taxon>
        <taxon>Rhodopila</taxon>
    </lineage>
</organism>
<dbReference type="CDD" id="cd02440">
    <property type="entry name" value="AdoMet_MTases"/>
    <property type="match status" value="1"/>
</dbReference>
<dbReference type="Pfam" id="PF13649">
    <property type="entry name" value="Methyltransf_25"/>
    <property type="match status" value="1"/>
</dbReference>
<dbReference type="InterPro" id="IPR041698">
    <property type="entry name" value="Methyltransf_25"/>
</dbReference>
<comment type="caution">
    <text evidence="5">The sequence shown here is derived from an EMBL/GenBank/DDBJ whole genome shotgun (WGS) entry which is preliminary data.</text>
</comment>
<evidence type="ECO:0000256" key="2">
    <source>
        <dbReference type="ARBA" id="ARBA00022803"/>
    </source>
</evidence>
<evidence type="ECO:0000256" key="3">
    <source>
        <dbReference type="PROSITE-ProRule" id="PRU00339"/>
    </source>
</evidence>
<dbReference type="SUPFAM" id="SSF53335">
    <property type="entry name" value="S-adenosyl-L-methionine-dependent methyltransferases"/>
    <property type="match status" value="1"/>
</dbReference>
<proteinExistence type="predicted"/>
<dbReference type="EMBL" id="NHRY01000272">
    <property type="protein sequence ID" value="PPQ26198.1"/>
    <property type="molecule type" value="Genomic_DNA"/>
</dbReference>
<dbReference type="SMART" id="SM00028">
    <property type="entry name" value="TPR"/>
    <property type="match status" value="4"/>
</dbReference>
<keyword evidence="2 3" id="KW-0802">TPR repeat</keyword>
<evidence type="ECO:0000256" key="1">
    <source>
        <dbReference type="ARBA" id="ARBA00022737"/>
    </source>
</evidence>
<feature type="repeat" description="TPR" evidence="3">
    <location>
        <begin position="214"/>
        <end position="247"/>
    </location>
</feature>
<dbReference type="Proteomes" id="UP000239724">
    <property type="component" value="Unassembled WGS sequence"/>
</dbReference>
<dbReference type="InterPro" id="IPR050498">
    <property type="entry name" value="Ycf3"/>
</dbReference>
<sequence length="485" mass="51187">MDTIEVTTDAGTLCARAATLLRAGRIGAARPLVAAARRMAPPSPQLTILAAQLAINEGALDRARADLDSAIDAEPAQPALRICRADVRSRLDDPEGAARDAAEAVILAPDDAQAKAVLGGALLNLGHAADAVACLSEALAARPQEPFWREILAVALQAAGDADAALRVLTDGIALLPANVALRNAAILLCLRRRDFTGAEKLAEQARRQGIADACTFGMKGHALSSLGRHQDAAVAYQEAYKLGPDDPYVRHLVMASGALPMASRAPESYVRAVFDGYASRFEANLLSLGYSIPGAIRQALLAHPKIAAGQPVGPVLDLGCGTGLAAVAINDLPMGPFTGVDLSRCMLDYARAKKIYDELREADVIADLTAHPQRWPLILAADMLCYFGALEEILALVQARLLPGGWFVFSVEELLPDRDGGVPGDGNWALQQLGRYAHAATYVHEAAIAAGFRVVRSARLAARQESGVPVPGIVVTLETIRHDD</sequence>